<feature type="transmembrane region" description="Helical" evidence="5">
    <location>
        <begin position="80"/>
        <end position="101"/>
    </location>
</feature>
<dbReference type="Proteomes" id="UP001209878">
    <property type="component" value="Unassembled WGS sequence"/>
</dbReference>
<evidence type="ECO:0000256" key="1">
    <source>
        <dbReference type="ARBA" id="ARBA00004141"/>
    </source>
</evidence>
<protein>
    <recommendedName>
        <fullName evidence="8">Transmembrane protein 17</fullName>
    </recommendedName>
</protein>
<organism evidence="6 7">
    <name type="scientific">Ridgeia piscesae</name>
    <name type="common">Tubeworm</name>
    <dbReference type="NCBI Taxonomy" id="27915"/>
    <lineage>
        <taxon>Eukaryota</taxon>
        <taxon>Metazoa</taxon>
        <taxon>Spiralia</taxon>
        <taxon>Lophotrochozoa</taxon>
        <taxon>Annelida</taxon>
        <taxon>Polychaeta</taxon>
        <taxon>Sedentaria</taxon>
        <taxon>Canalipalpata</taxon>
        <taxon>Sabellida</taxon>
        <taxon>Siboglinidae</taxon>
        <taxon>Ridgeia</taxon>
    </lineage>
</organism>
<comment type="subcellular location">
    <subcellularLocation>
        <location evidence="1">Membrane</location>
        <topology evidence="1">Multi-pass membrane protein</topology>
    </subcellularLocation>
</comment>
<dbReference type="GO" id="GO:0016020">
    <property type="term" value="C:membrane"/>
    <property type="evidence" value="ECO:0007669"/>
    <property type="project" value="UniProtKB-SubCell"/>
</dbReference>
<comment type="caution">
    <text evidence="6">The sequence shown here is derived from an EMBL/GenBank/DDBJ whole genome shotgun (WGS) entry which is preliminary data.</text>
</comment>
<evidence type="ECO:0000256" key="3">
    <source>
        <dbReference type="ARBA" id="ARBA00022989"/>
    </source>
</evidence>
<dbReference type="PANTHER" id="PTHR13531">
    <property type="entry name" value="GEO07735P1-RELATED-RELATED"/>
    <property type="match status" value="1"/>
</dbReference>
<dbReference type="GO" id="GO:0035869">
    <property type="term" value="C:ciliary transition zone"/>
    <property type="evidence" value="ECO:0007669"/>
    <property type="project" value="TreeGrafter"/>
</dbReference>
<gene>
    <name evidence="6" type="ORF">NP493_913g01053</name>
</gene>
<dbReference type="Pfam" id="PF09799">
    <property type="entry name" value="Transmemb_17"/>
    <property type="match status" value="1"/>
</dbReference>
<evidence type="ECO:0000256" key="5">
    <source>
        <dbReference type="SAM" id="Phobius"/>
    </source>
</evidence>
<evidence type="ECO:0000256" key="4">
    <source>
        <dbReference type="ARBA" id="ARBA00023136"/>
    </source>
</evidence>
<evidence type="ECO:0000256" key="2">
    <source>
        <dbReference type="ARBA" id="ARBA00022692"/>
    </source>
</evidence>
<sequence length="208" mass="23685">MAAATVRKAVTSFTDVVFPGSSNYHGLNTPQLSRSGNEYVSNLPLQMALYFNAFYFPFWLVTAIIMLAAKYHALSNVYQIICISILIVMTLIEAIRLYVGFLGNLKEQVPELAGFWMLTVLLQAPLILFLLFNEATVILPLERAVHGIQTAFVLFEVFSGYFAIRHMVNYQVTKFHLKQFQQLEPLYGQDDLQFYPVSPSPEPHLKRI</sequence>
<evidence type="ECO:0000313" key="7">
    <source>
        <dbReference type="Proteomes" id="UP001209878"/>
    </source>
</evidence>
<proteinExistence type="predicted"/>
<evidence type="ECO:0008006" key="8">
    <source>
        <dbReference type="Google" id="ProtNLM"/>
    </source>
</evidence>
<dbReference type="GO" id="GO:1905515">
    <property type="term" value="P:non-motile cilium assembly"/>
    <property type="evidence" value="ECO:0007669"/>
    <property type="project" value="TreeGrafter"/>
</dbReference>
<dbReference type="AlphaFoldDB" id="A0AAD9NK44"/>
<accession>A0AAD9NK44</accession>
<dbReference type="PANTHER" id="PTHR13531:SF6">
    <property type="entry name" value="TMEM (HUMAN TRANSMEMBRANE PROTEIN) HOMOLOG"/>
    <property type="match status" value="1"/>
</dbReference>
<keyword evidence="7" id="KW-1185">Reference proteome</keyword>
<dbReference type="EMBL" id="JAODUO010000914">
    <property type="protein sequence ID" value="KAK2172975.1"/>
    <property type="molecule type" value="Genomic_DNA"/>
</dbReference>
<evidence type="ECO:0000313" key="6">
    <source>
        <dbReference type="EMBL" id="KAK2172975.1"/>
    </source>
</evidence>
<dbReference type="InterPro" id="IPR019184">
    <property type="entry name" value="Uncharacterised_TM-17"/>
</dbReference>
<feature type="transmembrane region" description="Helical" evidence="5">
    <location>
        <begin position="144"/>
        <end position="164"/>
    </location>
</feature>
<keyword evidence="2 5" id="KW-0812">Transmembrane</keyword>
<name>A0AAD9NK44_RIDPI</name>
<feature type="transmembrane region" description="Helical" evidence="5">
    <location>
        <begin position="47"/>
        <end position="68"/>
    </location>
</feature>
<keyword evidence="4 5" id="KW-0472">Membrane</keyword>
<keyword evidence="3 5" id="KW-1133">Transmembrane helix</keyword>
<reference evidence="6" key="1">
    <citation type="journal article" date="2023" name="Mol. Biol. Evol.">
        <title>Third-Generation Sequencing Reveals the Adaptive Role of the Epigenome in Three Deep-Sea Polychaetes.</title>
        <authorList>
            <person name="Perez M."/>
            <person name="Aroh O."/>
            <person name="Sun Y."/>
            <person name="Lan Y."/>
            <person name="Juniper S.K."/>
            <person name="Young C.R."/>
            <person name="Angers B."/>
            <person name="Qian P.Y."/>
        </authorList>
    </citation>
    <scope>NUCLEOTIDE SEQUENCE</scope>
    <source>
        <strain evidence="6">R07B-5</strain>
    </source>
</reference>
<feature type="transmembrane region" description="Helical" evidence="5">
    <location>
        <begin position="113"/>
        <end position="132"/>
    </location>
</feature>